<name>A0A7X0Z161_9LIST</name>
<organism evidence="2 3">
    <name type="scientific">Listeria booriae</name>
    <dbReference type="NCBI Taxonomy" id="1552123"/>
    <lineage>
        <taxon>Bacteria</taxon>
        <taxon>Bacillati</taxon>
        <taxon>Bacillota</taxon>
        <taxon>Bacilli</taxon>
        <taxon>Bacillales</taxon>
        <taxon>Listeriaceae</taxon>
        <taxon>Listeria</taxon>
    </lineage>
</organism>
<dbReference type="InterPro" id="IPR045886">
    <property type="entry name" value="ThiF/MoeB/HesA"/>
</dbReference>
<dbReference type="AlphaFoldDB" id="A0A7X0Z161"/>
<gene>
    <name evidence="2" type="ORF">HCB26_12140</name>
</gene>
<dbReference type="GO" id="GO:0008641">
    <property type="term" value="F:ubiquitin-like modifier activating enzyme activity"/>
    <property type="evidence" value="ECO:0007669"/>
    <property type="project" value="InterPro"/>
</dbReference>
<dbReference type="Gene3D" id="3.40.50.720">
    <property type="entry name" value="NAD(P)-binding Rossmann-like Domain"/>
    <property type="match status" value="1"/>
</dbReference>
<evidence type="ECO:0000313" key="3">
    <source>
        <dbReference type="Proteomes" id="UP000519573"/>
    </source>
</evidence>
<reference evidence="2 3" key="1">
    <citation type="submission" date="2020-03" db="EMBL/GenBank/DDBJ databases">
        <title>Soil Listeria distribution.</title>
        <authorList>
            <person name="Liao J."/>
            <person name="Wiedmann M."/>
        </authorList>
    </citation>
    <scope>NUCLEOTIDE SEQUENCE [LARGE SCALE GENOMIC DNA]</scope>
    <source>
        <strain evidence="2 3">FSL L7-0245</strain>
    </source>
</reference>
<keyword evidence="2" id="KW-0808">Transferase</keyword>
<dbReference type="PANTHER" id="PTHR43267:SF1">
    <property type="entry name" value="TRNA THREONYLCARBAMOYLADENOSINE DEHYDRATASE"/>
    <property type="match status" value="1"/>
</dbReference>
<dbReference type="InterPro" id="IPR035985">
    <property type="entry name" value="Ubiquitin-activating_enz"/>
</dbReference>
<sequence length="346" mass="39640">MLVPYINESNDAIRVGGHQMNIAREIEVDDVESFYSLLTMLDGKNSVGEIASKASIPIEELNDILYGLKENGLIYENSFAEYDFSVEEAELYDRNMNFFAWVDVEGIYYNYWQVQNKLKMAHVLLLGAGGTGGQCAKSLVRLGVGEITIIDYDIVELSNLNRQEFKVDDIGKLKVYALKTELEKINPFVNINVKNKKIENLDDLEQLGSNFDIVISCIDKPKNIFEILEKYVSNKPIPWILGGYASTIMNHGIFDKDSMQYTEILNADKKNHFDSKKLFENEFWKWDNAIISPIATISGNISAMYCFYYLTNLKYLKKGYIQHLDFYNVQNMKDFSYMTGDGDTVC</sequence>
<keyword evidence="2" id="KW-0548">Nucleotidyltransferase</keyword>
<evidence type="ECO:0000259" key="1">
    <source>
        <dbReference type="Pfam" id="PF00899"/>
    </source>
</evidence>
<dbReference type="Proteomes" id="UP000519573">
    <property type="component" value="Unassembled WGS sequence"/>
</dbReference>
<dbReference type="PANTHER" id="PTHR43267">
    <property type="entry name" value="TRNA THREONYLCARBAMOYLADENOSINE DEHYDRATASE"/>
    <property type="match status" value="1"/>
</dbReference>
<comment type="caution">
    <text evidence="2">The sequence shown here is derived from an EMBL/GenBank/DDBJ whole genome shotgun (WGS) entry which is preliminary data.</text>
</comment>
<dbReference type="GO" id="GO:0061503">
    <property type="term" value="F:tRNA threonylcarbamoyladenosine dehydratase"/>
    <property type="evidence" value="ECO:0007669"/>
    <property type="project" value="TreeGrafter"/>
</dbReference>
<evidence type="ECO:0000313" key="2">
    <source>
        <dbReference type="EMBL" id="MBC2167320.1"/>
    </source>
</evidence>
<dbReference type="Pfam" id="PF00899">
    <property type="entry name" value="ThiF"/>
    <property type="match status" value="1"/>
</dbReference>
<dbReference type="GO" id="GO:0061504">
    <property type="term" value="P:cyclic threonylcarbamoyladenosine biosynthetic process"/>
    <property type="evidence" value="ECO:0007669"/>
    <property type="project" value="TreeGrafter"/>
</dbReference>
<proteinExistence type="predicted"/>
<dbReference type="GO" id="GO:0016779">
    <property type="term" value="F:nucleotidyltransferase activity"/>
    <property type="evidence" value="ECO:0007669"/>
    <property type="project" value="UniProtKB-KW"/>
</dbReference>
<protein>
    <submittedName>
        <fullName evidence="2">ThiF family adenylyltransferase</fullName>
    </submittedName>
</protein>
<dbReference type="InterPro" id="IPR000594">
    <property type="entry name" value="ThiF_NAD_FAD-bd"/>
</dbReference>
<dbReference type="SUPFAM" id="SSF69572">
    <property type="entry name" value="Activating enzymes of the ubiquitin-like proteins"/>
    <property type="match status" value="1"/>
</dbReference>
<dbReference type="EMBL" id="JAARYH010000005">
    <property type="protein sequence ID" value="MBC2167320.1"/>
    <property type="molecule type" value="Genomic_DNA"/>
</dbReference>
<accession>A0A7X0Z161</accession>
<feature type="domain" description="THIF-type NAD/FAD binding fold" evidence="1">
    <location>
        <begin position="92"/>
        <end position="328"/>
    </location>
</feature>